<dbReference type="EMBL" id="NHSJ01000025">
    <property type="protein sequence ID" value="PPQ33262.1"/>
    <property type="molecule type" value="Genomic_DNA"/>
</dbReference>
<gene>
    <name evidence="1" type="ORF">CCR94_02345</name>
</gene>
<evidence type="ECO:0000313" key="2">
    <source>
        <dbReference type="Proteomes" id="UP000239089"/>
    </source>
</evidence>
<dbReference type="AlphaFoldDB" id="A0A2S6NF44"/>
<accession>A0A2S6NF44</accession>
<comment type="caution">
    <text evidence="1">The sequence shown here is derived from an EMBL/GenBank/DDBJ whole genome shotgun (WGS) entry which is preliminary data.</text>
</comment>
<reference evidence="1 2" key="1">
    <citation type="journal article" date="2018" name="Arch. Microbiol.">
        <title>New insights into the metabolic potential of the phototrophic purple bacterium Rhodopila globiformis DSM 161(T) from its draft genome sequence and evidence for a vanadium-dependent nitrogenase.</title>
        <authorList>
            <person name="Imhoff J.F."/>
            <person name="Rahn T."/>
            <person name="Kunzel S."/>
            <person name="Neulinger S.C."/>
        </authorList>
    </citation>
    <scope>NUCLEOTIDE SEQUENCE [LARGE SCALE GENOMIC DNA]</scope>
    <source>
        <strain evidence="1 2">DSM 16996</strain>
    </source>
</reference>
<protein>
    <submittedName>
        <fullName evidence="1">Uncharacterized protein</fullName>
    </submittedName>
</protein>
<organism evidence="1 2">
    <name type="scientific">Rhodoblastus sphagnicola</name>
    <dbReference type="NCBI Taxonomy" id="333368"/>
    <lineage>
        <taxon>Bacteria</taxon>
        <taxon>Pseudomonadati</taxon>
        <taxon>Pseudomonadota</taxon>
        <taxon>Alphaproteobacteria</taxon>
        <taxon>Hyphomicrobiales</taxon>
        <taxon>Rhodoblastaceae</taxon>
        <taxon>Rhodoblastus</taxon>
    </lineage>
</organism>
<keyword evidence="2" id="KW-1185">Reference proteome</keyword>
<sequence>MTTKTISYLTALIFNDDLDESRSAKALVAQADASAQVKITHYANLGAEPFSRAAAALIAWAGDGNEAPVRRAFREFLPEQLSDGRFFHIVATNAPTSAQIIAEFEDADLSDEEYYTLIDDGR</sequence>
<evidence type="ECO:0000313" key="1">
    <source>
        <dbReference type="EMBL" id="PPQ33262.1"/>
    </source>
</evidence>
<dbReference type="Proteomes" id="UP000239089">
    <property type="component" value="Unassembled WGS sequence"/>
</dbReference>
<proteinExistence type="predicted"/>
<dbReference type="RefSeq" id="WP_104506282.1">
    <property type="nucleotide sequence ID" value="NZ_JACIGC010000023.1"/>
</dbReference>
<name>A0A2S6NF44_9HYPH</name>